<sequence length="170" mass="19385">MVPSVQKTLDLTPELLRATAEELGWLESSESLIVQRIEALADPSSLPQASQRTRALLKGSLLLYLFAIWEAHLPPDFKEWMTELELQEFEAYEHIRDSVAHAKLGQRAEFRRRRKAFEAFHPFAGVSWDSHTDAIDIADSFVVNEFFSFMMGMSAQLAGRIHGDVKPIRK</sequence>
<organism evidence="1 2">
    <name type="scientific">Paucibacter sediminis</name>
    <dbReference type="NCBI Taxonomy" id="3019553"/>
    <lineage>
        <taxon>Bacteria</taxon>
        <taxon>Pseudomonadati</taxon>
        <taxon>Pseudomonadota</taxon>
        <taxon>Betaproteobacteria</taxon>
        <taxon>Burkholderiales</taxon>
        <taxon>Sphaerotilaceae</taxon>
        <taxon>Roseateles</taxon>
    </lineage>
</organism>
<evidence type="ECO:0000313" key="1">
    <source>
        <dbReference type="EMBL" id="WIT13478.1"/>
    </source>
</evidence>
<accession>A0AA95SMN1</accession>
<evidence type="ECO:0000313" key="2">
    <source>
        <dbReference type="Proteomes" id="UP001177769"/>
    </source>
</evidence>
<proteinExistence type="predicted"/>
<gene>
    <name evidence="1" type="ORF">PFX98_07650</name>
</gene>
<dbReference type="Proteomes" id="UP001177769">
    <property type="component" value="Chromosome"/>
</dbReference>
<dbReference type="KEGG" id="pais:PFX98_07650"/>
<dbReference type="AlphaFoldDB" id="A0AA95SMN1"/>
<dbReference type="EMBL" id="CP116346">
    <property type="protein sequence ID" value="WIT13478.1"/>
    <property type="molecule type" value="Genomic_DNA"/>
</dbReference>
<reference evidence="1" key="1">
    <citation type="submission" date="2023-01" db="EMBL/GenBank/DDBJ databases">
        <title>Whole genome sequence of Paucibacter sp. S2-9 isolated from pond sediment.</title>
        <authorList>
            <person name="Jung J.Y."/>
        </authorList>
    </citation>
    <scope>NUCLEOTIDE SEQUENCE</scope>
    <source>
        <strain evidence="1">S2-9</strain>
    </source>
</reference>
<dbReference type="RefSeq" id="WP_285234593.1">
    <property type="nucleotide sequence ID" value="NZ_CP116346.1"/>
</dbReference>
<name>A0AA95SMN1_9BURK</name>
<protein>
    <submittedName>
        <fullName evidence="1">Uncharacterized protein</fullName>
    </submittedName>
</protein>
<keyword evidence="2" id="KW-1185">Reference proteome</keyword>